<keyword evidence="13" id="KW-1185">Reference proteome</keyword>
<dbReference type="EC" id="3.6.4.13" evidence="1"/>
<dbReference type="AlphaFoldDB" id="A0A0R0G3M6"/>
<dbReference type="GO" id="GO:0004386">
    <property type="term" value="F:helicase activity"/>
    <property type="evidence" value="ECO:0000318"/>
    <property type="project" value="GO_Central"/>
</dbReference>
<dbReference type="GO" id="GO:0005524">
    <property type="term" value="F:ATP binding"/>
    <property type="evidence" value="ECO:0007669"/>
    <property type="project" value="UniProtKB-KW"/>
</dbReference>
<dbReference type="InterPro" id="IPR001650">
    <property type="entry name" value="Helicase_C-like"/>
</dbReference>
<dbReference type="SMART" id="SM00487">
    <property type="entry name" value="DEXDc"/>
    <property type="match status" value="1"/>
</dbReference>
<dbReference type="Pfam" id="PF04408">
    <property type="entry name" value="WHD_HA2"/>
    <property type="match status" value="1"/>
</dbReference>
<evidence type="ECO:0000256" key="3">
    <source>
        <dbReference type="ARBA" id="ARBA00022741"/>
    </source>
</evidence>
<feature type="domain" description="Helicase ATP-binding" evidence="9">
    <location>
        <begin position="131"/>
        <end position="348"/>
    </location>
</feature>
<evidence type="ECO:0000256" key="7">
    <source>
        <dbReference type="ARBA" id="ARBA00023187"/>
    </source>
</evidence>
<dbReference type="OMA" id="XYSCSEE"/>
<dbReference type="InterPro" id="IPR007502">
    <property type="entry name" value="Helicase-assoc_dom"/>
</dbReference>
<evidence type="ECO:0000256" key="5">
    <source>
        <dbReference type="ARBA" id="ARBA00022806"/>
    </source>
</evidence>
<evidence type="ECO:0000259" key="10">
    <source>
        <dbReference type="PROSITE" id="PS51194"/>
    </source>
</evidence>
<evidence type="ECO:0000313" key="13">
    <source>
        <dbReference type="Proteomes" id="UP000008827"/>
    </source>
</evidence>
<reference evidence="12" key="2">
    <citation type="submission" date="2018-02" db="UniProtKB">
        <authorList>
            <consortium name="EnsemblPlants"/>
        </authorList>
    </citation>
    <scope>IDENTIFICATION</scope>
    <source>
        <strain evidence="12">Williams 82</strain>
    </source>
</reference>
<dbReference type="InterPro" id="IPR048333">
    <property type="entry name" value="HA2_WH"/>
</dbReference>
<dbReference type="PANTHER" id="PTHR18934">
    <property type="entry name" value="ATP-DEPENDENT RNA HELICASE"/>
    <property type="match status" value="1"/>
</dbReference>
<dbReference type="GO" id="GO:0003724">
    <property type="term" value="F:RNA helicase activity"/>
    <property type="evidence" value="ECO:0007669"/>
    <property type="project" value="UniProtKB-EC"/>
</dbReference>
<evidence type="ECO:0000256" key="6">
    <source>
        <dbReference type="ARBA" id="ARBA00022840"/>
    </source>
</evidence>
<dbReference type="InterPro" id="IPR014001">
    <property type="entry name" value="Helicase_ATP-bd"/>
</dbReference>
<dbReference type="CDD" id="cd18791">
    <property type="entry name" value="SF2_C_RHA"/>
    <property type="match status" value="1"/>
</dbReference>
<feature type="non-terminal residue" evidence="11">
    <location>
        <position position="1"/>
    </location>
</feature>
<reference evidence="11" key="3">
    <citation type="submission" date="2018-07" db="EMBL/GenBank/DDBJ databases">
        <title>WGS assembly of Glycine max.</title>
        <authorList>
            <person name="Schmutz J."/>
            <person name="Cannon S."/>
            <person name="Schlueter J."/>
            <person name="Ma J."/>
            <person name="Mitros T."/>
            <person name="Nelson W."/>
            <person name="Hyten D."/>
            <person name="Song Q."/>
            <person name="Thelen J."/>
            <person name="Cheng J."/>
            <person name="Xu D."/>
            <person name="Hellsten U."/>
            <person name="May G."/>
            <person name="Yu Y."/>
            <person name="Sakurai T."/>
            <person name="Umezawa T."/>
            <person name="Bhattacharyya M."/>
            <person name="Sandhu D."/>
            <person name="Valliyodan B."/>
            <person name="Lindquist E."/>
            <person name="Peto M."/>
            <person name="Grant D."/>
            <person name="Shu S."/>
            <person name="Goodstein D."/>
            <person name="Barry K."/>
            <person name="Futrell-Griggs M."/>
            <person name="Abernathy B."/>
            <person name="Du J."/>
            <person name="Tian Z."/>
            <person name="Zhu L."/>
            <person name="Gill N."/>
            <person name="Joshi T."/>
            <person name="Libault M."/>
            <person name="Sethuraman A."/>
            <person name="Zhang X."/>
            <person name="Shinozaki K."/>
            <person name="Nguyen H."/>
            <person name="Wing R."/>
            <person name="Cregan P."/>
            <person name="Specht J."/>
            <person name="Grimwood J."/>
            <person name="Rokhsar D."/>
            <person name="Stacey G."/>
            <person name="Shoemaker R."/>
            <person name="Jackson S."/>
        </authorList>
    </citation>
    <scope>NUCLEOTIDE SEQUENCE</scope>
    <source>
        <tissue evidence="11">Callus</tissue>
    </source>
</reference>
<dbReference type="InterPro" id="IPR011709">
    <property type="entry name" value="DEAD-box_helicase_OB_fold"/>
</dbReference>
<dbReference type="Gene3D" id="1.20.120.1080">
    <property type="match status" value="1"/>
</dbReference>
<keyword evidence="5" id="KW-0347">Helicase</keyword>
<dbReference type="Pfam" id="PF21010">
    <property type="entry name" value="HA2_C"/>
    <property type="match status" value="1"/>
</dbReference>
<evidence type="ECO:0000256" key="8">
    <source>
        <dbReference type="ARBA" id="ARBA00047984"/>
    </source>
</evidence>
<keyword evidence="4" id="KW-0378">Hydrolase</keyword>
<evidence type="ECO:0000313" key="12">
    <source>
        <dbReference type="EnsemblPlants" id="KRH12910"/>
    </source>
</evidence>
<dbReference type="STRING" id="3847.A0A0R0G3M6"/>
<evidence type="ECO:0000313" key="11">
    <source>
        <dbReference type="EMBL" id="KRH12910.1"/>
    </source>
</evidence>
<dbReference type="InterPro" id="IPR027417">
    <property type="entry name" value="P-loop_NTPase"/>
</dbReference>
<dbReference type="Proteomes" id="UP000008827">
    <property type="component" value="Chromosome 15"/>
</dbReference>
<dbReference type="EMBL" id="CM000848">
    <property type="protein sequence ID" value="KRH12910.1"/>
    <property type="molecule type" value="Genomic_DNA"/>
</dbReference>
<evidence type="ECO:0000256" key="4">
    <source>
        <dbReference type="ARBA" id="ARBA00022801"/>
    </source>
</evidence>
<dbReference type="FunFam" id="1.20.120.1080:FF:000001">
    <property type="entry name" value="Pre-mRNA-splicing factor ATP-dependent RNA helicase"/>
    <property type="match status" value="1"/>
</dbReference>
<organism evidence="11">
    <name type="scientific">Glycine max</name>
    <name type="common">Soybean</name>
    <name type="synonym">Glycine hispida</name>
    <dbReference type="NCBI Taxonomy" id="3847"/>
    <lineage>
        <taxon>Eukaryota</taxon>
        <taxon>Viridiplantae</taxon>
        <taxon>Streptophyta</taxon>
        <taxon>Embryophyta</taxon>
        <taxon>Tracheophyta</taxon>
        <taxon>Spermatophyta</taxon>
        <taxon>Magnoliopsida</taxon>
        <taxon>eudicotyledons</taxon>
        <taxon>Gunneridae</taxon>
        <taxon>Pentapetalae</taxon>
        <taxon>rosids</taxon>
        <taxon>fabids</taxon>
        <taxon>Fabales</taxon>
        <taxon>Fabaceae</taxon>
        <taxon>Papilionoideae</taxon>
        <taxon>50 kb inversion clade</taxon>
        <taxon>NPAAA clade</taxon>
        <taxon>indigoferoid/millettioid clade</taxon>
        <taxon>Phaseoleae</taxon>
        <taxon>Glycine</taxon>
        <taxon>Glycine subgen. Soja</taxon>
    </lineage>
</organism>
<dbReference type="SUPFAM" id="SSF52540">
    <property type="entry name" value="P-loop containing nucleoside triphosphate hydrolases"/>
    <property type="match status" value="2"/>
</dbReference>
<dbReference type="GO" id="GO:0003723">
    <property type="term" value="F:RNA binding"/>
    <property type="evidence" value="ECO:0000318"/>
    <property type="project" value="GO_Central"/>
</dbReference>
<reference evidence="11 12" key="1">
    <citation type="journal article" date="2010" name="Nature">
        <title>Genome sequence of the palaeopolyploid soybean.</title>
        <authorList>
            <person name="Schmutz J."/>
            <person name="Cannon S.B."/>
            <person name="Schlueter J."/>
            <person name="Ma J."/>
            <person name="Mitros T."/>
            <person name="Nelson W."/>
            <person name="Hyten D.L."/>
            <person name="Song Q."/>
            <person name="Thelen J.J."/>
            <person name="Cheng J."/>
            <person name="Xu D."/>
            <person name="Hellsten U."/>
            <person name="May G.D."/>
            <person name="Yu Y."/>
            <person name="Sakurai T."/>
            <person name="Umezawa T."/>
            <person name="Bhattacharyya M.K."/>
            <person name="Sandhu D."/>
            <person name="Valliyodan B."/>
            <person name="Lindquist E."/>
            <person name="Peto M."/>
            <person name="Grant D."/>
            <person name="Shu S."/>
            <person name="Goodstein D."/>
            <person name="Barry K."/>
            <person name="Futrell-Griggs M."/>
            <person name="Abernathy B."/>
            <person name="Du J."/>
            <person name="Tian Z."/>
            <person name="Zhu L."/>
            <person name="Gill N."/>
            <person name="Joshi T."/>
            <person name="Libault M."/>
            <person name="Sethuraman A."/>
            <person name="Zhang X.-C."/>
            <person name="Shinozaki K."/>
            <person name="Nguyen H.T."/>
            <person name="Wing R.A."/>
            <person name="Cregan P."/>
            <person name="Specht J."/>
            <person name="Grimwood J."/>
            <person name="Rokhsar D."/>
            <person name="Stacey G."/>
            <person name="Shoemaker R.C."/>
            <person name="Jackson S.A."/>
        </authorList>
    </citation>
    <scope>NUCLEOTIDE SEQUENCE [LARGE SCALE GENOMIC DNA]</scope>
    <source>
        <strain evidence="12">cv. Williams 82</strain>
        <tissue evidence="11">Callus</tissue>
    </source>
</reference>
<gene>
    <name evidence="11" type="ORF">GLYMA_15G204000</name>
</gene>
<dbReference type="Pfam" id="PF00271">
    <property type="entry name" value="Helicase_C"/>
    <property type="match status" value="1"/>
</dbReference>
<name>A0A0R0G3M6_SOYBN</name>
<dbReference type="InParanoid" id="A0A0R0G3M6"/>
<sequence>DLNAEDKMNPFVEQEAWEEHQIGKATLKFGSKNKKQVSDDYQYVFEDQIDFIKASVMEGDKFDYEEMEDSHEKSKAKSAFEALQEERKRLLMFPYRDELLEAVHNHQACIFLHTVVYSFKLTLNNLFIWVLVIVGETGSGKTTQIPQYLHEASYTKRGMIACTQPRRVAAMSVAAQVSQEMGVKLGHEVGYSIRFEDCTSEKTILKYMTNGMLLRNFKQLKIWNFNFLLKGEKLKFSSYSLLQETPSELLKYRSEFSISPSKHTLRGFLGELDLESYIVVMVDEDHERTLSTDILFGLVKGLKWLLTLFLLRDIAHFRPDLKLLISSATLDVEKFSDYFDSVPIFRIPGRRYPLLSHPFQIHVTQPPGDILVFLTGQEEIETAEEILKHRTRGLGTKISELIICPIYANLPTELQAKIFEPTPEGARKVVLATNIAETSLTIDGIKYVIDPGFCRMKTSANQRAGRSGRTGPGKCFRLYTAYNYHNDLDDNTVPEIQRTNLANVVLTLKSLGIHDLLNFDFMDPPPAEALLKALELLFALSALNKLGELTKVGRQMAEFPLDPMLSKMIVASENYKCSDDIISIAAMLSVGNSIFYRPKDKQVHADNARLNFHTGNVGDHMALLKVYNSWKEINYSTQWCYENYIQVSSMKRARDIHDQLADAIKKSITSGFFPHSARLQKNGSYRTVKHSQTVHIHPSSGLAQVLPRWVVYHELVLTTKEYMRQLKDVEDSYSKKMPRGAGLAS</sequence>
<keyword evidence="7" id="KW-0508">mRNA splicing</keyword>
<dbReference type="SMART" id="SM00490">
    <property type="entry name" value="HELICc"/>
    <property type="match status" value="1"/>
</dbReference>
<keyword evidence="2" id="KW-0507">mRNA processing</keyword>
<dbReference type="Gene3D" id="3.40.50.300">
    <property type="entry name" value="P-loop containing nucleotide triphosphate hydrolases"/>
    <property type="match status" value="2"/>
</dbReference>
<dbReference type="PROSITE" id="PS51192">
    <property type="entry name" value="HELICASE_ATP_BIND_1"/>
    <property type="match status" value="1"/>
</dbReference>
<keyword evidence="3" id="KW-0547">Nucleotide-binding</keyword>
<dbReference type="GO" id="GO:0016787">
    <property type="term" value="F:hydrolase activity"/>
    <property type="evidence" value="ECO:0007669"/>
    <property type="project" value="UniProtKB-KW"/>
</dbReference>
<dbReference type="PROSITE" id="PS51194">
    <property type="entry name" value="HELICASE_CTER"/>
    <property type="match status" value="1"/>
</dbReference>
<dbReference type="SMR" id="A0A0R0G3M6"/>
<dbReference type="SMART" id="SM00847">
    <property type="entry name" value="HA2"/>
    <property type="match status" value="1"/>
</dbReference>
<proteinExistence type="predicted"/>
<dbReference type="GO" id="GO:0008380">
    <property type="term" value="P:RNA splicing"/>
    <property type="evidence" value="ECO:0007669"/>
    <property type="project" value="UniProtKB-KW"/>
</dbReference>
<evidence type="ECO:0000259" key="9">
    <source>
        <dbReference type="PROSITE" id="PS51192"/>
    </source>
</evidence>
<dbReference type="Pfam" id="PF07717">
    <property type="entry name" value="OB_NTP_bind"/>
    <property type="match status" value="1"/>
</dbReference>
<comment type="catalytic activity">
    <reaction evidence="8">
        <text>ATP + H2O = ADP + phosphate + H(+)</text>
        <dbReference type="Rhea" id="RHEA:13065"/>
        <dbReference type="ChEBI" id="CHEBI:15377"/>
        <dbReference type="ChEBI" id="CHEBI:15378"/>
        <dbReference type="ChEBI" id="CHEBI:30616"/>
        <dbReference type="ChEBI" id="CHEBI:43474"/>
        <dbReference type="ChEBI" id="CHEBI:456216"/>
        <dbReference type="EC" id="3.6.4.13"/>
    </reaction>
</comment>
<evidence type="ECO:0000256" key="1">
    <source>
        <dbReference type="ARBA" id="ARBA00012552"/>
    </source>
</evidence>
<dbReference type="GO" id="GO:0006397">
    <property type="term" value="P:mRNA processing"/>
    <property type="evidence" value="ECO:0007669"/>
    <property type="project" value="UniProtKB-KW"/>
</dbReference>
<evidence type="ECO:0000256" key="2">
    <source>
        <dbReference type="ARBA" id="ARBA00022664"/>
    </source>
</evidence>
<dbReference type="Gramene" id="KRH12910">
    <property type="protein sequence ID" value="KRH12910"/>
    <property type="gene ID" value="GLYMA_15G204000"/>
</dbReference>
<protein>
    <recommendedName>
        <fullName evidence="1">RNA helicase</fullName>
        <ecNumber evidence="1">3.6.4.13</ecNumber>
    </recommendedName>
</protein>
<feature type="domain" description="Helicase C-terminal" evidence="10">
    <location>
        <begin position="358"/>
        <end position="512"/>
    </location>
</feature>
<dbReference type="EnsemblPlants" id="KRH12910">
    <property type="protein sequence ID" value="KRH12910"/>
    <property type="gene ID" value="GLYMA_15G204000"/>
</dbReference>
<dbReference type="PANTHER" id="PTHR18934:SF83">
    <property type="entry name" value="PRE-MRNA-SPLICING FACTOR ATP-DEPENDENT RNA HELICASE DHX16"/>
    <property type="match status" value="1"/>
</dbReference>
<keyword evidence="6" id="KW-0067">ATP-binding</keyword>
<accession>A0A0R0G3M6</accession>